<dbReference type="InterPro" id="IPR020479">
    <property type="entry name" value="HD_metazoa"/>
</dbReference>
<protein>
    <recommendedName>
        <fullName evidence="11">Homeobox domain-containing protein</fullName>
    </recommendedName>
</protein>
<dbReference type="FunFam" id="1.10.10.60:FF:000081">
    <property type="entry name" value="Empty spiracles homeobox 2"/>
    <property type="match status" value="1"/>
</dbReference>
<evidence type="ECO:0000256" key="2">
    <source>
        <dbReference type="ARBA" id="ARBA00022473"/>
    </source>
</evidence>
<evidence type="ECO:0000256" key="6">
    <source>
        <dbReference type="ARBA" id="ARBA00023163"/>
    </source>
</evidence>
<evidence type="ECO:0000256" key="7">
    <source>
        <dbReference type="ARBA" id="ARBA00023242"/>
    </source>
</evidence>
<dbReference type="PROSITE" id="PS50071">
    <property type="entry name" value="HOMEOBOX_2"/>
    <property type="match status" value="1"/>
</dbReference>
<dbReference type="AlphaFoldDB" id="A0A8S4NQ05"/>
<evidence type="ECO:0000259" key="11">
    <source>
        <dbReference type="PROSITE" id="PS50071"/>
    </source>
</evidence>
<dbReference type="PANTHER" id="PTHR24339:SF34">
    <property type="entry name" value="VENTRAL ANTERIOR HOMEOBOX 2"/>
    <property type="match status" value="1"/>
</dbReference>
<comment type="caution">
    <text evidence="12">The sequence shown here is derived from an EMBL/GenBank/DDBJ whole genome shotgun (WGS) entry which is preliminary data.</text>
</comment>
<dbReference type="Pfam" id="PF00046">
    <property type="entry name" value="Homeodomain"/>
    <property type="match status" value="1"/>
</dbReference>
<dbReference type="GO" id="GO:0000978">
    <property type="term" value="F:RNA polymerase II cis-regulatory region sequence-specific DNA binding"/>
    <property type="evidence" value="ECO:0007669"/>
    <property type="project" value="TreeGrafter"/>
</dbReference>
<keyword evidence="5 8" id="KW-0371">Homeobox</keyword>
<dbReference type="GO" id="GO:0005634">
    <property type="term" value="C:nucleus"/>
    <property type="evidence" value="ECO:0007669"/>
    <property type="project" value="UniProtKB-SubCell"/>
</dbReference>
<name>A0A8S4NQ05_OWEFU</name>
<evidence type="ECO:0000313" key="13">
    <source>
        <dbReference type="Proteomes" id="UP000749559"/>
    </source>
</evidence>
<dbReference type="GO" id="GO:0030182">
    <property type="term" value="P:neuron differentiation"/>
    <property type="evidence" value="ECO:0007669"/>
    <property type="project" value="TreeGrafter"/>
</dbReference>
<keyword evidence="4 8" id="KW-0238">DNA-binding</keyword>
<accession>A0A8S4NQ05</accession>
<dbReference type="InterPro" id="IPR001356">
    <property type="entry name" value="HD"/>
</dbReference>
<evidence type="ECO:0000256" key="5">
    <source>
        <dbReference type="ARBA" id="ARBA00023155"/>
    </source>
</evidence>
<sequence>MIEDREMTEPERRRRVYRSEEQDNEDTIVGQKDDIIDNEEKQHLYPDYCKTITIREANGNLKELVFPKALDLDRPKRARTTFSAEQLYRLEKEFHANQYLVGRERTQLAQKLKLSETQVKVWFQNRRTKYKRDKCKEPDESSKSAESMNNCNLMNILSSPVHSKSEPPEISSGTHTGLLQPGFPVLHPGLSAPSPQGRFGVPFTSTSNNTVAPVSSNGVFTSFSMDMNLRPMGHFPPPVFSFGNLAIPRV</sequence>
<evidence type="ECO:0000256" key="10">
    <source>
        <dbReference type="SAM" id="MobiDB-lite"/>
    </source>
</evidence>
<evidence type="ECO:0000256" key="4">
    <source>
        <dbReference type="ARBA" id="ARBA00023125"/>
    </source>
</evidence>
<dbReference type="Proteomes" id="UP000749559">
    <property type="component" value="Unassembled WGS sequence"/>
</dbReference>
<keyword evidence="3" id="KW-0805">Transcription regulation</keyword>
<evidence type="ECO:0000256" key="3">
    <source>
        <dbReference type="ARBA" id="ARBA00023015"/>
    </source>
</evidence>
<dbReference type="SMART" id="SM00389">
    <property type="entry name" value="HOX"/>
    <property type="match status" value="1"/>
</dbReference>
<reference evidence="12" key="1">
    <citation type="submission" date="2022-03" db="EMBL/GenBank/DDBJ databases">
        <authorList>
            <person name="Martin C."/>
        </authorList>
    </citation>
    <scope>NUCLEOTIDE SEQUENCE</scope>
</reference>
<evidence type="ECO:0000313" key="12">
    <source>
        <dbReference type="EMBL" id="CAH1782763.1"/>
    </source>
</evidence>
<keyword evidence="7 8" id="KW-0539">Nucleus</keyword>
<keyword evidence="2" id="KW-0217">Developmental protein</keyword>
<dbReference type="InterPro" id="IPR009057">
    <property type="entry name" value="Homeodomain-like_sf"/>
</dbReference>
<dbReference type="InterPro" id="IPR017970">
    <property type="entry name" value="Homeobox_CS"/>
</dbReference>
<proteinExistence type="predicted"/>
<feature type="domain" description="Homeobox" evidence="11">
    <location>
        <begin position="73"/>
        <end position="133"/>
    </location>
</feature>
<organism evidence="12 13">
    <name type="scientific">Owenia fusiformis</name>
    <name type="common">Polychaete worm</name>
    <dbReference type="NCBI Taxonomy" id="6347"/>
    <lineage>
        <taxon>Eukaryota</taxon>
        <taxon>Metazoa</taxon>
        <taxon>Spiralia</taxon>
        <taxon>Lophotrochozoa</taxon>
        <taxon>Annelida</taxon>
        <taxon>Polychaeta</taxon>
        <taxon>Sedentaria</taxon>
        <taxon>Canalipalpata</taxon>
        <taxon>Sabellida</taxon>
        <taxon>Oweniida</taxon>
        <taxon>Oweniidae</taxon>
        <taxon>Owenia</taxon>
    </lineage>
</organism>
<keyword evidence="6" id="KW-0804">Transcription</keyword>
<dbReference type="PRINTS" id="PR00024">
    <property type="entry name" value="HOMEOBOX"/>
</dbReference>
<keyword evidence="13" id="KW-1185">Reference proteome</keyword>
<dbReference type="PANTHER" id="PTHR24339">
    <property type="entry name" value="HOMEOBOX PROTEIN EMX-RELATED"/>
    <property type="match status" value="1"/>
</dbReference>
<dbReference type="CDD" id="cd00086">
    <property type="entry name" value="homeodomain"/>
    <property type="match status" value="1"/>
</dbReference>
<dbReference type="PROSITE" id="PS00027">
    <property type="entry name" value="HOMEOBOX_1"/>
    <property type="match status" value="1"/>
</dbReference>
<dbReference type="OrthoDB" id="6159439at2759"/>
<evidence type="ECO:0000256" key="8">
    <source>
        <dbReference type="PROSITE-ProRule" id="PRU00108"/>
    </source>
</evidence>
<dbReference type="GO" id="GO:0000981">
    <property type="term" value="F:DNA-binding transcription factor activity, RNA polymerase II-specific"/>
    <property type="evidence" value="ECO:0007669"/>
    <property type="project" value="InterPro"/>
</dbReference>
<dbReference type="GO" id="GO:0007420">
    <property type="term" value="P:brain development"/>
    <property type="evidence" value="ECO:0007669"/>
    <property type="project" value="TreeGrafter"/>
</dbReference>
<comment type="subcellular location">
    <subcellularLocation>
        <location evidence="1 8 9">Nucleus</location>
    </subcellularLocation>
</comment>
<evidence type="ECO:0000256" key="9">
    <source>
        <dbReference type="RuleBase" id="RU000682"/>
    </source>
</evidence>
<dbReference type="InterPro" id="IPR050877">
    <property type="entry name" value="EMX-VAX-Noto_Homeobox_TFs"/>
</dbReference>
<feature type="region of interest" description="Disordered" evidence="10">
    <location>
        <begin position="1"/>
        <end position="26"/>
    </location>
</feature>
<evidence type="ECO:0000256" key="1">
    <source>
        <dbReference type="ARBA" id="ARBA00004123"/>
    </source>
</evidence>
<feature type="compositionally biased region" description="Basic and acidic residues" evidence="10">
    <location>
        <begin position="1"/>
        <end position="21"/>
    </location>
</feature>
<dbReference type="Gene3D" id="1.10.10.60">
    <property type="entry name" value="Homeodomain-like"/>
    <property type="match status" value="1"/>
</dbReference>
<dbReference type="SUPFAM" id="SSF46689">
    <property type="entry name" value="Homeodomain-like"/>
    <property type="match status" value="1"/>
</dbReference>
<feature type="DNA-binding region" description="Homeobox" evidence="8">
    <location>
        <begin position="75"/>
        <end position="134"/>
    </location>
</feature>
<dbReference type="EMBL" id="CAIIXF020000005">
    <property type="protein sequence ID" value="CAH1782763.1"/>
    <property type="molecule type" value="Genomic_DNA"/>
</dbReference>
<gene>
    <name evidence="12" type="ORF">OFUS_LOCUS9174</name>
</gene>